<evidence type="ECO:0000256" key="3">
    <source>
        <dbReference type="ARBA" id="ARBA00023163"/>
    </source>
</evidence>
<feature type="domain" description="HTH tetR-type" evidence="5">
    <location>
        <begin position="14"/>
        <end position="74"/>
    </location>
</feature>
<accession>A0A9X1U7K6</accession>
<dbReference type="PROSITE" id="PS50977">
    <property type="entry name" value="HTH_TETR_2"/>
    <property type="match status" value="1"/>
</dbReference>
<proteinExistence type="predicted"/>
<sequence>MAESEPSLRESKRRATRAAIEDYASALAAEKGFDNVTVDDICAEVGISKRTFFNYVDSKETAVLGAPPRVPTDEERAEFLATEHEDILSALCRLAFELATTVRCVAPEQRATVLKRRRIIRRRDPDLAYQNVAGVHTMAAALVELTEEYLELYPGRKTLSAPPSHEAQSLVSIALCTLQLGNRIWLEQADGSDEALENCCIDALHELTTIFQGRSL</sequence>
<dbReference type="GO" id="GO:0000976">
    <property type="term" value="F:transcription cis-regulatory region binding"/>
    <property type="evidence" value="ECO:0007669"/>
    <property type="project" value="TreeGrafter"/>
</dbReference>
<dbReference type="InterPro" id="IPR001647">
    <property type="entry name" value="HTH_TetR"/>
</dbReference>
<keyword evidence="7" id="KW-1185">Reference proteome</keyword>
<dbReference type="GO" id="GO:0003700">
    <property type="term" value="F:DNA-binding transcription factor activity"/>
    <property type="evidence" value="ECO:0007669"/>
    <property type="project" value="TreeGrafter"/>
</dbReference>
<comment type="caution">
    <text evidence="6">The sequence shown here is derived from an EMBL/GenBank/DDBJ whole genome shotgun (WGS) entry which is preliminary data.</text>
</comment>
<dbReference type="PANTHER" id="PTHR30055">
    <property type="entry name" value="HTH-TYPE TRANSCRIPTIONAL REGULATOR RUTR"/>
    <property type="match status" value="1"/>
</dbReference>
<reference evidence="6" key="1">
    <citation type="submission" date="2022-01" db="EMBL/GenBank/DDBJ databases">
        <title>Corynebacterium sp. nov isolated from isolated from the feces of the greater white-fronted geese (Anser albifrons) at Poyang Lake, PR China.</title>
        <authorList>
            <person name="Liu Q."/>
        </authorList>
    </citation>
    <scope>NUCLEOTIDE SEQUENCE</scope>
    <source>
        <strain evidence="6">JCM 32435</strain>
    </source>
</reference>
<evidence type="ECO:0000256" key="4">
    <source>
        <dbReference type="PROSITE-ProRule" id="PRU00335"/>
    </source>
</evidence>
<dbReference type="RefSeq" id="WP_236118653.1">
    <property type="nucleotide sequence ID" value="NZ_JAKGSI010000003.1"/>
</dbReference>
<feature type="DNA-binding region" description="H-T-H motif" evidence="4">
    <location>
        <begin position="37"/>
        <end position="56"/>
    </location>
</feature>
<dbReference type="InterPro" id="IPR009057">
    <property type="entry name" value="Homeodomain-like_sf"/>
</dbReference>
<evidence type="ECO:0000313" key="7">
    <source>
        <dbReference type="Proteomes" id="UP001139336"/>
    </source>
</evidence>
<dbReference type="AlphaFoldDB" id="A0A9X1U7K6"/>
<evidence type="ECO:0000259" key="5">
    <source>
        <dbReference type="PROSITE" id="PS50977"/>
    </source>
</evidence>
<dbReference type="SUPFAM" id="SSF46689">
    <property type="entry name" value="Homeodomain-like"/>
    <property type="match status" value="1"/>
</dbReference>
<keyword evidence="2 4" id="KW-0238">DNA-binding</keyword>
<organism evidence="6 7">
    <name type="scientific">Corynebacterium uropygiale</name>
    <dbReference type="NCBI Taxonomy" id="1775911"/>
    <lineage>
        <taxon>Bacteria</taxon>
        <taxon>Bacillati</taxon>
        <taxon>Actinomycetota</taxon>
        <taxon>Actinomycetes</taxon>
        <taxon>Mycobacteriales</taxon>
        <taxon>Corynebacteriaceae</taxon>
        <taxon>Corynebacterium</taxon>
    </lineage>
</organism>
<evidence type="ECO:0000256" key="2">
    <source>
        <dbReference type="ARBA" id="ARBA00023125"/>
    </source>
</evidence>
<evidence type="ECO:0000313" key="6">
    <source>
        <dbReference type="EMBL" id="MCF4006847.1"/>
    </source>
</evidence>
<dbReference type="InterPro" id="IPR050109">
    <property type="entry name" value="HTH-type_TetR-like_transc_reg"/>
</dbReference>
<keyword evidence="3" id="KW-0804">Transcription</keyword>
<dbReference type="Proteomes" id="UP001139336">
    <property type="component" value="Unassembled WGS sequence"/>
</dbReference>
<gene>
    <name evidence="6" type="ORF">L1O03_06595</name>
</gene>
<protein>
    <submittedName>
        <fullName evidence="6">TetR/AcrR family transcriptional regulator</fullName>
    </submittedName>
</protein>
<keyword evidence="1" id="KW-0805">Transcription regulation</keyword>
<dbReference type="Gene3D" id="1.10.357.10">
    <property type="entry name" value="Tetracycline Repressor, domain 2"/>
    <property type="match status" value="1"/>
</dbReference>
<dbReference type="EMBL" id="JAKGSI010000003">
    <property type="protein sequence ID" value="MCF4006847.1"/>
    <property type="molecule type" value="Genomic_DNA"/>
</dbReference>
<dbReference type="PANTHER" id="PTHR30055:SF234">
    <property type="entry name" value="HTH-TYPE TRANSCRIPTIONAL REGULATOR BETI"/>
    <property type="match status" value="1"/>
</dbReference>
<dbReference type="Pfam" id="PF00440">
    <property type="entry name" value="TetR_N"/>
    <property type="match status" value="1"/>
</dbReference>
<evidence type="ECO:0000256" key="1">
    <source>
        <dbReference type="ARBA" id="ARBA00023015"/>
    </source>
</evidence>
<name>A0A9X1U7K6_9CORY</name>